<evidence type="ECO:0000313" key="2">
    <source>
        <dbReference type="EMBL" id="KAK6123899.1"/>
    </source>
</evidence>
<dbReference type="Proteomes" id="UP001318860">
    <property type="component" value="Unassembled WGS sequence"/>
</dbReference>
<reference evidence="2 3" key="1">
    <citation type="journal article" date="2021" name="Comput. Struct. Biotechnol. J.">
        <title>De novo genome assembly of the potent medicinal plant Rehmannia glutinosa using nanopore technology.</title>
        <authorList>
            <person name="Ma L."/>
            <person name="Dong C."/>
            <person name="Song C."/>
            <person name="Wang X."/>
            <person name="Zheng X."/>
            <person name="Niu Y."/>
            <person name="Chen S."/>
            <person name="Feng W."/>
        </authorList>
    </citation>
    <scope>NUCLEOTIDE SEQUENCE [LARGE SCALE GENOMIC DNA]</scope>
    <source>
        <strain evidence="2">DH-2019</strain>
    </source>
</reference>
<sequence length="284" mass="31896">MGCISSKAIARTMSIREELNHGFQNTSSTWEELLASHNGSDHLFAFVCSANTKTTKLRTNINGKAEVQSAPVSVGKPDSGRFTRSKSCQIIRETETHGLDENKLDWKDKNLIGSRSFHTVEEYDALLERIRNFSIESFEDYCPWEDVKSEQTNDLDENQNDGTREMGWKRKAVAKGLKTLDVSTVEFPAIARFKQRIHVEGQIYSPGTYITPKFGSYNARVTPETQGKDGGENSVFSPELLAAFEDCVQQLQDEEDNILRNMDGDSPIDDGNGESSWSSIKHEN</sequence>
<keyword evidence="3" id="KW-1185">Reference proteome</keyword>
<protein>
    <submittedName>
        <fullName evidence="2">Uncharacterized protein</fullName>
    </submittedName>
</protein>
<dbReference type="EMBL" id="JABTTQ020002437">
    <property type="protein sequence ID" value="KAK6123899.1"/>
    <property type="molecule type" value="Genomic_DNA"/>
</dbReference>
<organism evidence="2 3">
    <name type="scientific">Rehmannia glutinosa</name>
    <name type="common">Chinese foxglove</name>
    <dbReference type="NCBI Taxonomy" id="99300"/>
    <lineage>
        <taxon>Eukaryota</taxon>
        <taxon>Viridiplantae</taxon>
        <taxon>Streptophyta</taxon>
        <taxon>Embryophyta</taxon>
        <taxon>Tracheophyta</taxon>
        <taxon>Spermatophyta</taxon>
        <taxon>Magnoliopsida</taxon>
        <taxon>eudicotyledons</taxon>
        <taxon>Gunneridae</taxon>
        <taxon>Pentapetalae</taxon>
        <taxon>asterids</taxon>
        <taxon>lamiids</taxon>
        <taxon>Lamiales</taxon>
        <taxon>Orobanchaceae</taxon>
        <taxon>Rehmannieae</taxon>
        <taxon>Rehmannia</taxon>
    </lineage>
</organism>
<comment type="caution">
    <text evidence="2">The sequence shown here is derived from an EMBL/GenBank/DDBJ whole genome shotgun (WGS) entry which is preliminary data.</text>
</comment>
<gene>
    <name evidence="2" type="ORF">DH2020_042363</name>
</gene>
<proteinExistence type="predicted"/>
<accession>A0ABR0UNN1</accession>
<name>A0ABR0UNN1_REHGL</name>
<feature type="region of interest" description="Disordered" evidence="1">
    <location>
        <begin position="253"/>
        <end position="284"/>
    </location>
</feature>
<evidence type="ECO:0000313" key="3">
    <source>
        <dbReference type="Proteomes" id="UP001318860"/>
    </source>
</evidence>
<feature type="compositionally biased region" description="Polar residues" evidence="1">
    <location>
        <begin position="273"/>
        <end position="284"/>
    </location>
</feature>
<evidence type="ECO:0000256" key="1">
    <source>
        <dbReference type="SAM" id="MobiDB-lite"/>
    </source>
</evidence>